<organism evidence="1 2">
    <name type="scientific">Stella humosa</name>
    <dbReference type="NCBI Taxonomy" id="94"/>
    <lineage>
        <taxon>Bacteria</taxon>
        <taxon>Pseudomonadati</taxon>
        <taxon>Pseudomonadota</taxon>
        <taxon>Alphaproteobacteria</taxon>
        <taxon>Rhodospirillales</taxon>
        <taxon>Stellaceae</taxon>
        <taxon>Stella</taxon>
    </lineage>
</organism>
<sequence length="98" mass="10492">MTLMHPNRWPIAALLSIACSTACSPDPELRLMTRIEPVAMRHPAALLDCQPEPPLPPPPRSVAAALAWIIESRAAGADCRARLACIRARQDGAGCAQD</sequence>
<proteinExistence type="predicted"/>
<dbReference type="Proteomes" id="UP000278222">
    <property type="component" value="Unassembled WGS sequence"/>
</dbReference>
<evidence type="ECO:0000313" key="2">
    <source>
        <dbReference type="Proteomes" id="UP000278222"/>
    </source>
</evidence>
<comment type="caution">
    <text evidence="1">The sequence shown here is derived from an EMBL/GenBank/DDBJ whole genome shotgun (WGS) entry which is preliminary data.</text>
</comment>
<name>A0A3N1MBP6_9PROT</name>
<dbReference type="EMBL" id="RJKX01000013">
    <property type="protein sequence ID" value="ROQ00170.1"/>
    <property type="molecule type" value="Genomic_DNA"/>
</dbReference>
<evidence type="ECO:0000313" key="1">
    <source>
        <dbReference type="EMBL" id="ROQ00170.1"/>
    </source>
</evidence>
<accession>A0A3N1MBP6</accession>
<gene>
    <name evidence="1" type="ORF">EDC65_1966</name>
</gene>
<dbReference type="AlphaFoldDB" id="A0A3N1MBP6"/>
<keyword evidence="2" id="KW-1185">Reference proteome</keyword>
<protein>
    <submittedName>
        <fullName evidence="1">Uncharacterized protein</fullName>
    </submittedName>
</protein>
<reference evidence="1 2" key="1">
    <citation type="submission" date="2018-11" db="EMBL/GenBank/DDBJ databases">
        <title>Genomic Encyclopedia of Type Strains, Phase IV (KMG-IV): sequencing the most valuable type-strain genomes for metagenomic binning, comparative biology and taxonomic classification.</title>
        <authorList>
            <person name="Goeker M."/>
        </authorList>
    </citation>
    <scope>NUCLEOTIDE SEQUENCE [LARGE SCALE GENOMIC DNA]</scope>
    <source>
        <strain evidence="1 2">DSM 5900</strain>
    </source>
</reference>